<dbReference type="Proteomes" id="UP001516400">
    <property type="component" value="Unassembled WGS sequence"/>
</dbReference>
<dbReference type="AlphaFoldDB" id="A0ABD2MS40"/>
<organism evidence="2 3">
    <name type="scientific">Cryptolaemus montrouzieri</name>
    <dbReference type="NCBI Taxonomy" id="559131"/>
    <lineage>
        <taxon>Eukaryota</taxon>
        <taxon>Metazoa</taxon>
        <taxon>Ecdysozoa</taxon>
        <taxon>Arthropoda</taxon>
        <taxon>Hexapoda</taxon>
        <taxon>Insecta</taxon>
        <taxon>Pterygota</taxon>
        <taxon>Neoptera</taxon>
        <taxon>Endopterygota</taxon>
        <taxon>Coleoptera</taxon>
        <taxon>Polyphaga</taxon>
        <taxon>Cucujiformia</taxon>
        <taxon>Coccinelloidea</taxon>
        <taxon>Coccinellidae</taxon>
        <taxon>Scymninae</taxon>
        <taxon>Scymnini</taxon>
        <taxon>Cryptolaemus</taxon>
    </lineage>
</organism>
<feature type="compositionally biased region" description="Low complexity" evidence="1">
    <location>
        <begin position="39"/>
        <end position="55"/>
    </location>
</feature>
<evidence type="ECO:0000313" key="2">
    <source>
        <dbReference type="EMBL" id="KAL3269188.1"/>
    </source>
</evidence>
<protein>
    <submittedName>
        <fullName evidence="2">Uncharacterized protein</fullName>
    </submittedName>
</protein>
<gene>
    <name evidence="2" type="ORF">HHI36_008271</name>
</gene>
<feature type="region of interest" description="Disordered" evidence="1">
    <location>
        <begin position="28"/>
        <end position="108"/>
    </location>
</feature>
<dbReference type="EMBL" id="JABFTP020000021">
    <property type="protein sequence ID" value="KAL3269188.1"/>
    <property type="molecule type" value="Genomic_DNA"/>
</dbReference>
<keyword evidence="3" id="KW-1185">Reference proteome</keyword>
<sequence>MSGFEKTGIFYYNQIKFSDVEFAPSYVTDRSMENDKNEPQPSTSSSSASFPPLQSNTQPSLSPDPQQPTSYDAEVDTGETLVDPQGVFSPEALRPLPKAGPRKSELLF</sequence>
<feature type="compositionally biased region" description="Polar residues" evidence="1">
    <location>
        <begin position="56"/>
        <end position="70"/>
    </location>
</feature>
<evidence type="ECO:0000256" key="1">
    <source>
        <dbReference type="SAM" id="MobiDB-lite"/>
    </source>
</evidence>
<accession>A0ABD2MS40</accession>
<comment type="caution">
    <text evidence="2">The sequence shown here is derived from an EMBL/GenBank/DDBJ whole genome shotgun (WGS) entry which is preliminary data.</text>
</comment>
<reference evidence="2 3" key="1">
    <citation type="journal article" date="2021" name="BMC Biol.">
        <title>Horizontally acquired antibacterial genes associated with adaptive radiation of ladybird beetles.</title>
        <authorList>
            <person name="Li H.S."/>
            <person name="Tang X.F."/>
            <person name="Huang Y.H."/>
            <person name="Xu Z.Y."/>
            <person name="Chen M.L."/>
            <person name="Du X.Y."/>
            <person name="Qiu B.Y."/>
            <person name="Chen P.T."/>
            <person name="Zhang W."/>
            <person name="Slipinski A."/>
            <person name="Escalona H.E."/>
            <person name="Waterhouse R.M."/>
            <person name="Zwick A."/>
            <person name="Pang H."/>
        </authorList>
    </citation>
    <scope>NUCLEOTIDE SEQUENCE [LARGE SCALE GENOMIC DNA]</scope>
    <source>
        <strain evidence="2">SYSU2018</strain>
    </source>
</reference>
<proteinExistence type="predicted"/>
<evidence type="ECO:0000313" key="3">
    <source>
        <dbReference type="Proteomes" id="UP001516400"/>
    </source>
</evidence>
<name>A0ABD2MS40_9CUCU</name>